<dbReference type="Proteomes" id="UP000886400">
    <property type="component" value="Unassembled WGS sequence"/>
</dbReference>
<dbReference type="GO" id="GO:0009245">
    <property type="term" value="P:lipid A biosynthetic process"/>
    <property type="evidence" value="ECO:0007669"/>
    <property type="project" value="UniProtKB-UniRule"/>
</dbReference>
<sequence>MMLNVRVFQRILAPILFPLSMLYLFIVSVRNFLYDIGFFKTTKVDDVKIISIGNIKAGGTGKTPLCIGISNYLNTLDFKTAIITNAYKAKQKSALIVSDGSNIFHKPPIINDETYMLAKKTHSIVVSAKDRVSAVELLKQFKPAYIILDDGLQYRKIAKDLEVCIVDSERFYLPFGYLRDSKKSLKRCQKLVCFDGDCGIKAQFKITGFFDIDGPIEKPKSAFVFCSIGNPQQFLTSIKTLGIQINGFKCFKDHYYYTQKDIELLKSLKMKTNACSLLTTYKDFVKIEQPGIAYLDIEAQLDYNALLEGIV</sequence>
<comment type="pathway">
    <text evidence="2 13">Glycolipid biosynthesis; lipid IV(A) biosynthesis; lipid IV(A) from (3R)-3-hydroxytetradecanoyl-[acyl-carrier-protein] and UDP-N-acetyl-alpha-D-glucosamine: step 6/6.</text>
</comment>
<organism evidence="15">
    <name type="scientific">Desulfurella acetivorans</name>
    <dbReference type="NCBI Taxonomy" id="33002"/>
    <lineage>
        <taxon>Bacteria</taxon>
        <taxon>Pseudomonadati</taxon>
        <taxon>Campylobacterota</taxon>
        <taxon>Desulfurellia</taxon>
        <taxon>Desulfurellales</taxon>
        <taxon>Desulfurellaceae</taxon>
        <taxon>Desulfurella</taxon>
    </lineage>
</organism>
<evidence type="ECO:0000313" key="15">
    <source>
        <dbReference type="EMBL" id="HHS48956.1"/>
    </source>
</evidence>
<dbReference type="GO" id="GO:0005886">
    <property type="term" value="C:plasma membrane"/>
    <property type="evidence" value="ECO:0007669"/>
    <property type="project" value="TreeGrafter"/>
</dbReference>
<dbReference type="GO" id="GO:0005524">
    <property type="term" value="F:ATP binding"/>
    <property type="evidence" value="ECO:0007669"/>
    <property type="project" value="UniProtKB-UniRule"/>
</dbReference>
<dbReference type="PANTHER" id="PTHR42724">
    <property type="entry name" value="TETRAACYLDISACCHARIDE 4'-KINASE"/>
    <property type="match status" value="1"/>
</dbReference>
<keyword evidence="14" id="KW-1133">Transmembrane helix</keyword>
<comment type="similarity">
    <text evidence="13">Belongs to the LpxK family.</text>
</comment>
<comment type="function">
    <text evidence="1 13">Transfers the gamma-phosphate of ATP to the 4'-position of a tetraacyldisaccharide 1-phosphate intermediate (termed DS-1-P) to form tetraacyldisaccharide 1,4'-bis-phosphate (lipid IVA).</text>
</comment>
<keyword evidence="11 13" id="KW-0443">Lipid metabolism</keyword>
<evidence type="ECO:0000256" key="10">
    <source>
        <dbReference type="ARBA" id="ARBA00022840"/>
    </source>
</evidence>
<evidence type="ECO:0000256" key="6">
    <source>
        <dbReference type="ARBA" id="ARBA00022556"/>
    </source>
</evidence>
<evidence type="ECO:0000256" key="3">
    <source>
        <dbReference type="ARBA" id="ARBA00012071"/>
    </source>
</evidence>
<dbReference type="EC" id="2.7.1.130" evidence="3 13"/>
<feature type="transmembrane region" description="Helical" evidence="14">
    <location>
        <begin position="12"/>
        <end position="33"/>
    </location>
</feature>
<evidence type="ECO:0000256" key="1">
    <source>
        <dbReference type="ARBA" id="ARBA00002274"/>
    </source>
</evidence>
<evidence type="ECO:0000256" key="7">
    <source>
        <dbReference type="ARBA" id="ARBA00022679"/>
    </source>
</evidence>
<dbReference type="SUPFAM" id="SSF52540">
    <property type="entry name" value="P-loop containing nucleoside triphosphate hydrolases"/>
    <property type="match status" value="1"/>
</dbReference>
<comment type="caution">
    <text evidence="15">The sequence shown here is derived from an EMBL/GenBank/DDBJ whole genome shotgun (WGS) entry which is preliminary data.</text>
</comment>
<dbReference type="NCBIfam" id="TIGR00682">
    <property type="entry name" value="lpxK"/>
    <property type="match status" value="1"/>
</dbReference>
<keyword evidence="8 13" id="KW-0547">Nucleotide-binding</keyword>
<dbReference type="AlphaFoldDB" id="A0A7C6EDM0"/>
<evidence type="ECO:0000256" key="13">
    <source>
        <dbReference type="HAMAP-Rule" id="MF_00409"/>
    </source>
</evidence>
<evidence type="ECO:0000256" key="8">
    <source>
        <dbReference type="ARBA" id="ARBA00022741"/>
    </source>
</evidence>
<evidence type="ECO:0000256" key="11">
    <source>
        <dbReference type="ARBA" id="ARBA00023098"/>
    </source>
</evidence>
<comment type="catalytic activity">
    <reaction evidence="13">
        <text>a lipid A disaccharide + ATP = a lipid IVA + ADP + H(+)</text>
        <dbReference type="Rhea" id="RHEA:67840"/>
        <dbReference type="ChEBI" id="CHEBI:15378"/>
        <dbReference type="ChEBI" id="CHEBI:30616"/>
        <dbReference type="ChEBI" id="CHEBI:176343"/>
        <dbReference type="ChEBI" id="CHEBI:176425"/>
        <dbReference type="ChEBI" id="CHEBI:456216"/>
        <dbReference type="EC" id="2.7.1.130"/>
    </reaction>
</comment>
<dbReference type="InterPro" id="IPR027417">
    <property type="entry name" value="P-loop_NTPase"/>
</dbReference>
<name>A0A7C6EDM0_DESAE</name>
<keyword evidence="10 13" id="KW-0067">ATP-binding</keyword>
<dbReference type="Pfam" id="PF02606">
    <property type="entry name" value="LpxK"/>
    <property type="match status" value="1"/>
</dbReference>
<dbReference type="InterPro" id="IPR003758">
    <property type="entry name" value="LpxK"/>
</dbReference>
<protein>
    <recommendedName>
        <fullName evidence="4 13">Tetraacyldisaccharide 4'-kinase</fullName>
        <ecNumber evidence="3 13">2.7.1.130</ecNumber>
    </recommendedName>
    <alternativeName>
        <fullName evidence="12 13">Lipid A 4'-kinase</fullName>
    </alternativeName>
</protein>
<gene>
    <name evidence="13 15" type="primary">lpxK</name>
    <name evidence="15" type="ORF">ENM99_03740</name>
</gene>
<keyword evidence="14" id="KW-0812">Transmembrane</keyword>
<dbReference type="HAMAP" id="MF_00409">
    <property type="entry name" value="LpxK"/>
    <property type="match status" value="1"/>
</dbReference>
<accession>A0A7C6EDM0</accession>
<reference evidence="15" key="1">
    <citation type="journal article" date="2020" name="mSystems">
        <title>Genome- and Community-Level Interaction Insights into Carbon Utilization and Element Cycling Functions of Hydrothermarchaeota in Hydrothermal Sediment.</title>
        <authorList>
            <person name="Zhou Z."/>
            <person name="Liu Y."/>
            <person name="Xu W."/>
            <person name="Pan J."/>
            <person name="Luo Z.H."/>
            <person name="Li M."/>
        </authorList>
    </citation>
    <scope>NUCLEOTIDE SEQUENCE [LARGE SCALE GENOMIC DNA]</scope>
    <source>
        <strain evidence="15">SpSt-1135</strain>
    </source>
</reference>
<feature type="binding site" evidence="13">
    <location>
        <begin position="56"/>
        <end position="63"/>
    </location>
    <ligand>
        <name>ATP</name>
        <dbReference type="ChEBI" id="CHEBI:30616"/>
    </ligand>
</feature>
<dbReference type="PANTHER" id="PTHR42724:SF1">
    <property type="entry name" value="TETRAACYLDISACCHARIDE 4'-KINASE, MITOCHONDRIAL-RELATED"/>
    <property type="match status" value="1"/>
</dbReference>
<dbReference type="GO" id="GO:0009244">
    <property type="term" value="P:lipopolysaccharide core region biosynthetic process"/>
    <property type="evidence" value="ECO:0007669"/>
    <property type="project" value="TreeGrafter"/>
</dbReference>
<evidence type="ECO:0000256" key="4">
    <source>
        <dbReference type="ARBA" id="ARBA00016436"/>
    </source>
</evidence>
<keyword evidence="14" id="KW-0472">Membrane</keyword>
<dbReference type="UniPathway" id="UPA00359">
    <property type="reaction ID" value="UER00482"/>
</dbReference>
<keyword evidence="9 13" id="KW-0418">Kinase</keyword>
<evidence type="ECO:0000256" key="9">
    <source>
        <dbReference type="ARBA" id="ARBA00022777"/>
    </source>
</evidence>
<dbReference type="GO" id="GO:0009029">
    <property type="term" value="F:lipid-A 4'-kinase activity"/>
    <property type="evidence" value="ECO:0007669"/>
    <property type="project" value="UniProtKB-UniRule"/>
</dbReference>
<evidence type="ECO:0000256" key="12">
    <source>
        <dbReference type="ARBA" id="ARBA00029757"/>
    </source>
</evidence>
<keyword evidence="6 13" id="KW-0441">Lipid A biosynthesis</keyword>
<keyword evidence="5 13" id="KW-0444">Lipid biosynthesis</keyword>
<evidence type="ECO:0000256" key="2">
    <source>
        <dbReference type="ARBA" id="ARBA00004870"/>
    </source>
</evidence>
<proteinExistence type="inferred from homology"/>
<keyword evidence="7 13" id="KW-0808">Transferase</keyword>
<evidence type="ECO:0000256" key="14">
    <source>
        <dbReference type="SAM" id="Phobius"/>
    </source>
</evidence>
<dbReference type="EMBL" id="DRZX01000184">
    <property type="protein sequence ID" value="HHS48956.1"/>
    <property type="molecule type" value="Genomic_DNA"/>
</dbReference>
<evidence type="ECO:0000256" key="5">
    <source>
        <dbReference type="ARBA" id="ARBA00022516"/>
    </source>
</evidence>